<comment type="function">
    <text evidence="11 13">Involved in protein export. Acts as a chaperone by maintaining the newly synthesized protein in an open conformation. Functions as a peptidyl-prolyl cis-trans isomerase.</text>
</comment>
<dbReference type="GO" id="GO:0003755">
    <property type="term" value="F:peptidyl-prolyl cis-trans isomerase activity"/>
    <property type="evidence" value="ECO:0007669"/>
    <property type="project" value="UniProtKB-UniRule"/>
</dbReference>
<dbReference type="GO" id="GO:0043022">
    <property type="term" value="F:ribosome binding"/>
    <property type="evidence" value="ECO:0007669"/>
    <property type="project" value="TreeGrafter"/>
</dbReference>
<sequence>MAANWEKVENNQGVLTVEVDATQVDAALDQAFKKVVQKVQVPGFRKGKVPRKMFESRFGVESLYQDALDILLPTAYGQAVREAGIEPVDRPEVDVTQMEQGKNLIFKATVTVKPEVKLGDYKGLSIEEKDFSVTEESVDAELKRMQERHAELVAVEEGAAQTGDIAVIDFEGFQDGVAFEGGKAEDYSLELGSGTFIAGFEEQLAGLNIGEEKEITVTFPEEYHSPNLAGKEAVFKVKLNSLKRKNLPALDDEFAKDVSEFDTLEELKADTKKKLEEKTAQEKDQYVREQLVLKAAENAEIDLPAVMVEHELDQMVNEFGQRLQYQGMTLELYYQFSGMDESQLRDQLRADATSRVRTSLTLEAIGKAENIEATEEDVNAELDKLAGVYGRPADELRKIFSAQDGMAALYRDVQTRKTVDLLVAESKVTA</sequence>
<dbReference type="GO" id="GO:0005737">
    <property type="term" value="C:cytoplasm"/>
    <property type="evidence" value="ECO:0007669"/>
    <property type="project" value="UniProtKB-SubCell"/>
</dbReference>
<comment type="catalytic activity">
    <reaction evidence="1 13 14">
        <text>[protein]-peptidylproline (omega=180) = [protein]-peptidylproline (omega=0)</text>
        <dbReference type="Rhea" id="RHEA:16237"/>
        <dbReference type="Rhea" id="RHEA-COMP:10747"/>
        <dbReference type="Rhea" id="RHEA-COMP:10748"/>
        <dbReference type="ChEBI" id="CHEBI:83833"/>
        <dbReference type="ChEBI" id="CHEBI:83834"/>
        <dbReference type="EC" id="5.2.1.8"/>
    </reaction>
</comment>
<dbReference type="InterPro" id="IPR036611">
    <property type="entry name" value="Trigger_fac_ribosome-bd_sf"/>
</dbReference>
<dbReference type="Pfam" id="PF05698">
    <property type="entry name" value="Trigger_C"/>
    <property type="match status" value="1"/>
</dbReference>
<name>A0A0J6BCG6_BREBE</name>
<comment type="domain">
    <text evidence="13">Consists of 3 domains; the N-terminus binds the ribosome, the middle domain has PPIase activity, while the C-terminus has intrinsic chaperone activity on its own.</text>
</comment>
<dbReference type="PANTHER" id="PTHR30560">
    <property type="entry name" value="TRIGGER FACTOR CHAPERONE AND PEPTIDYL-PROLYL CIS/TRANS ISOMERASE"/>
    <property type="match status" value="1"/>
</dbReference>
<dbReference type="HAMAP" id="MF_00303">
    <property type="entry name" value="Trigger_factor_Tig"/>
    <property type="match status" value="1"/>
</dbReference>
<dbReference type="GO" id="GO:0051083">
    <property type="term" value="P:'de novo' cotranslational protein folding"/>
    <property type="evidence" value="ECO:0007669"/>
    <property type="project" value="TreeGrafter"/>
</dbReference>
<accession>A0A0J6BCG6</accession>
<dbReference type="InterPro" id="IPR001179">
    <property type="entry name" value="PPIase_FKBP_dom"/>
</dbReference>
<evidence type="ECO:0000259" key="16">
    <source>
        <dbReference type="PROSITE" id="PS50059"/>
    </source>
</evidence>
<gene>
    <name evidence="13" type="primary">tig</name>
    <name evidence="17" type="ORF">AB432_009445</name>
</gene>
<dbReference type="Gene3D" id="3.10.50.40">
    <property type="match status" value="1"/>
</dbReference>
<dbReference type="Pfam" id="PF00254">
    <property type="entry name" value="FKBP_C"/>
    <property type="match status" value="1"/>
</dbReference>
<dbReference type="GO" id="GO:0051301">
    <property type="term" value="P:cell division"/>
    <property type="evidence" value="ECO:0007669"/>
    <property type="project" value="UniProtKB-KW"/>
</dbReference>
<comment type="similarity">
    <text evidence="2 13 15">Belongs to the FKBP-type PPIase family. Tig subfamily.</text>
</comment>
<dbReference type="PIRSF" id="PIRSF003095">
    <property type="entry name" value="Trigger_factor"/>
    <property type="match status" value="1"/>
</dbReference>
<reference evidence="17 18" key="1">
    <citation type="journal article" date="2015" name="Genome Announc.">
        <title>Draft Genome Sequence of Brevibacillus brevis DZQ7, a Plant Growth-Promoting Rhizobacterium with Broad-Spectrum Antimicrobial Activity.</title>
        <authorList>
            <person name="Hou Q."/>
            <person name="Wang C."/>
            <person name="Hou X."/>
            <person name="Xia Z."/>
            <person name="Ye J."/>
            <person name="Liu K."/>
            <person name="Liu H."/>
            <person name="Wang J."/>
            <person name="Guo H."/>
            <person name="Yu X."/>
            <person name="Yang Y."/>
            <person name="Du B."/>
            <person name="Ding Y."/>
        </authorList>
    </citation>
    <scope>NUCLEOTIDE SEQUENCE [LARGE SCALE GENOMIC DNA]</scope>
    <source>
        <strain evidence="17 18">DZQ7</strain>
    </source>
</reference>
<dbReference type="Pfam" id="PF05697">
    <property type="entry name" value="Trigger_N"/>
    <property type="match status" value="1"/>
</dbReference>
<evidence type="ECO:0000313" key="17">
    <source>
        <dbReference type="EMBL" id="AWX55252.1"/>
    </source>
</evidence>
<evidence type="ECO:0000256" key="14">
    <source>
        <dbReference type="PROSITE-ProRule" id="PRU00277"/>
    </source>
</evidence>
<evidence type="ECO:0000256" key="1">
    <source>
        <dbReference type="ARBA" id="ARBA00000971"/>
    </source>
</evidence>
<dbReference type="InterPro" id="IPR008881">
    <property type="entry name" value="Trigger_fac_ribosome-bd_bac"/>
</dbReference>
<keyword evidence="6 13" id="KW-0132">Cell division</keyword>
<keyword evidence="9 13" id="KW-0413">Isomerase</keyword>
<organism evidence="17 18">
    <name type="scientific">Brevibacillus brevis</name>
    <name type="common">Bacillus brevis</name>
    <dbReference type="NCBI Taxonomy" id="1393"/>
    <lineage>
        <taxon>Bacteria</taxon>
        <taxon>Bacillati</taxon>
        <taxon>Bacillota</taxon>
        <taxon>Bacilli</taxon>
        <taxon>Bacillales</taxon>
        <taxon>Paenibacillaceae</taxon>
        <taxon>Brevibacillus</taxon>
    </lineage>
</organism>
<evidence type="ECO:0000256" key="10">
    <source>
        <dbReference type="ARBA" id="ARBA00023306"/>
    </source>
</evidence>
<dbReference type="RefSeq" id="WP_048032071.1">
    <property type="nucleotide sequence ID" value="NZ_BJNU01000022.1"/>
</dbReference>
<dbReference type="GO" id="GO:0015031">
    <property type="term" value="P:protein transport"/>
    <property type="evidence" value="ECO:0007669"/>
    <property type="project" value="UniProtKB-UniRule"/>
</dbReference>
<evidence type="ECO:0000256" key="7">
    <source>
        <dbReference type="ARBA" id="ARBA00023110"/>
    </source>
</evidence>
<dbReference type="FunFam" id="3.10.50.40:FF:000001">
    <property type="entry name" value="Trigger factor"/>
    <property type="match status" value="1"/>
</dbReference>
<dbReference type="SUPFAM" id="SSF102735">
    <property type="entry name" value="Trigger factor ribosome-binding domain"/>
    <property type="match status" value="1"/>
</dbReference>
<evidence type="ECO:0000256" key="6">
    <source>
        <dbReference type="ARBA" id="ARBA00022618"/>
    </source>
</evidence>
<evidence type="ECO:0000256" key="8">
    <source>
        <dbReference type="ARBA" id="ARBA00023186"/>
    </source>
</evidence>
<evidence type="ECO:0000256" key="9">
    <source>
        <dbReference type="ARBA" id="ARBA00023235"/>
    </source>
</evidence>
<dbReference type="InterPro" id="IPR008880">
    <property type="entry name" value="Trigger_fac_C"/>
</dbReference>
<dbReference type="InterPro" id="IPR027304">
    <property type="entry name" value="Trigger_fact/SurA_dom_sf"/>
</dbReference>
<evidence type="ECO:0000256" key="15">
    <source>
        <dbReference type="RuleBase" id="RU003914"/>
    </source>
</evidence>
<proteinExistence type="inferred from homology"/>
<dbReference type="Gene3D" id="3.30.70.1050">
    <property type="entry name" value="Trigger factor ribosome-binding domain"/>
    <property type="match status" value="1"/>
</dbReference>
<comment type="subcellular location">
    <subcellularLocation>
        <location evidence="13">Cytoplasm</location>
    </subcellularLocation>
    <text evidence="13">About half TF is bound to the ribosome near the polypeptide exit tunnel while the other half is free in the cytoplasm.</text>
</comment>
<keyword evidence="5 13" id="KW-0963">Cytoplasm</keyword>
<dbReference type="SUPFAM" id="SSF54534">
    <property type="entry name" value="FKBP-like"/>
    <property type="match status" value="1"/>
</dbReference>
<dbReference type="PANTHER" id="PTHR30560:SF3">
    <property type="entry name" value="TRIGGER FACTOR-LIKE PROTEIN TIG, CHLOROPLASTIC"/>
    <property type="match status" value="1"/>
</dbReference>
<evidence type="ECO:0000256" key="4">
    <source>
        <dbReference type="ARBA" id="ARBA00016902"/>
    </source>
</evidence>
<evidence type="ECO:0000256" key="13">
    <source>
        <dbReference type="HAMAP-Rule" id="MF_00303"/>
    </source>
</evidence>
<dbReference type="EC" id="5.2.1.8" evidence="3 13"/>
<keyword evidence="8 13" id="KW-0143">Chaperone</keyword>
<dbReference type="EMBL" id="CP030117">
    <property type="protein sequence ID" value="AWX55252.1"/>
    <property type="molecule type" value="Genomic_DNA"/>
</dbReference>
<protein>
    <recommendedName>
        <fullName evidence="4 13">Trigger factor</fullName>
        <shortName evidence="13">TF</shortName>
        <ecNumber evidence="3 13">5.2.1.8</ecNumber>
    </recommendedName>
    <alternativeName>
        <fullName evidence="12 13">PPIase</fullName>
    </alternativeName>
</protein>
<evidence type="ECO:0000256" key="2">
    <source>
        <dbReference type="ARBA" id="ARBA00005464"/>
    </source>
</evidence>
<dbReference type="eggNOG" id="COG0544">
    <property type="taxonomic scope" value="Bacteria"/>
</dbReference>
<evidence type="ECO:0000256" key="11">
    <source>
        <dbReference type="ARBA" id="ARBA00024849"/>
    </source>
</evidence>
<dbReference type="GO" id="GO:0044183">
    <property type="term" value="F:protein folding chaperone"/>
    <property type="evidence" value="ECO:0007669"/>
    <property type="project" value="TreeGrafter"/>
</dbReference>
<dbReference type="Proteomes" id="UP000036061">
    <property type="component" value="Chromosome"/>
</dbReference>
<dbReference type="InterPro" id="IPR046357">
    <property type="entry name" value="PPIase_dom_sf"/>
</dbReference>
<evidence type="ECO:0000256" key="12">
    <source>
        <dbReference type="ARBA" id="ARBA00029986"/>
    </source>
</evidence>
<dbReference type="SUPFAM" id="SSF109998">
    <property type="entry name" value="Triger factor/SurA peptide-binding domain-like"/>
    <property type="match status" value="1"/>
</dbReference>
<dbReference type="PROSITE" id="PS50059">
    <property type="entry name" value="FKBP_PPIASE"/>
    <property type="match status" value="1"/>
</dbReference>
<evidence type="ECO:0000256" key="3">
    <source>
        <dbReference type="ARBA" id="ARBA00013194"/>
    </source>
</evidence>
<dbReference type="AlphaFoldDB" id="A0A0J6BCG6"/>
<evidence type="ECO:0000313" key="18">
    <source>
        <dbReference type="Proteomes" id="UP000036061"/>
    </source>
</evidence>
<dbReference type="Gene3D" id="1.10.3120.10">
    <property type="entry name" value="Trigger factor, C-terminal domain"/>
    <property type="match status" value="1"/>
</dbReference>
<dbReference type="OrthoDB" id="9767721at2"/>
<keyword evidence="7 13" id="KW-0697">Rotamase</keyword>
<dbReference type="GeneID" id="61034269"/>
<feature type="domain" description="PPIase FKBP-type" evidence="16">
    <location>
        <begin position="163"/>
        <end position="243"/>
    </location>
</feature>
<dbReference type="InterPro" id="IPR037041">
    <property type="entry name" value="Trigger_fac_C_sf"/>
</dbReference>
<dbReference type="InterPro" id="IPR005215">
    <property type="entry name" value="Trig_fac"/>
</dbReference>
<evidence type="ECO:0000256" key="5">
    <source>
        <dbReference type="ARBA" id="ARBA00022490"/>
    </source>
</evidence>
<dbReference type="GO" id="GO:0043335">
    <property type="term" value="P:protein unfolding"/>
    <property type="evidence" value="ECO:0007669"/>
    <property type="project" value="TreeGrafter"/>
</dbReference>
<dbReference type="NCBIfam" id="TIGR00115">
    <property type="entry name" value="tig"/>
    <property type="match status" value="1"/>
</dbReference>
<dbReference type="FunFam" id="1.10.3120.10:FF:000010">
    <property type="entry name" value="Trigger factor"/>
    <property type="match status" value="1"/>
</dbReference>
<keyword evidence="10 13" id="KW-0131">Cell cycle</keyword>